<evidence type="ECO:0008006" key="3">
    <source>
        <dbReference type="Google" id="ProtNLM"/>
    </source>
</evidence>
<accession>A0AAD7CDZ4</accession>
<evidence type="ECO:0000313" key="1">
    <source>
        <dbReference type="EMBL" id="KAJ7646590.1"/>
    </source>
</evidence>
<dbReference type="Gene3D" id="3.80.10.10">
    <property type="entry name" value="Ribonuclease Inhibitor"/>
    <property type="match status" value="1"/>
</dbReference>
<organism evidence="1 2">
    <name type="scientific">Roridomyces roridus</name>
    <dbReference type="NCBI Taxonomy" id="1738132"/>
    <lineage>
        <taxon>Eukaryota</taxon>
        <taxon>Fungi</taxon>
        <taxon>Dikarya</taxon>
        <taxon>Basidiomycota</taxon>
        <taxon>Agaricomycotina</taxon>
        <taxon>Agaricomycetes</taxon>
        <taxon>Agaricomycetidae</taxon>
        <taxon>Agaricales</taxon>
        <taxon>Marasmiineae</taxon>
        <taxon>Mycenaceae</taxon>
        <taxon>Roridomyces</taxon>
    </lineage>
</organism>
<gene>
    <name evidence="1" type="ORF">FB45DRAFT_890838</name>
</gene>
<evidence type="ECO:0000313" key="2">
    <source>
        <dbReference type="Proteomes" id="UP001221142"/>
    </source>
</evidence>
<dbReference type="Proteomes" id="UP001221142">
    <property type="component" value="Unassembled WGS sequence"/>
</dbReference>
<proteinExistence type="predicted"/>
<comment type="caution">
    <text evidence="1">The sequence shown here is derived from an EMBL/GenBank/DDBJ whole genome shotgun (WGS) entry which is preliminary data.</text>
</comment>
<protein>
    <recommendedName>
        <fullName evidence="3">F-box domain-containing protein</fullName>
    </recommendedName>
</protein>
<reference evidence="1" key="1">
    <citation type="submission" date="2023-03" db="EMBL/GenBank/DDBJ databases">
        <title>Massive genome expansion in bonnet fungi (Mycena s.s.) driven by repeated elements and novel gene families across ecological guilds.</title>
        <authorList>
            <consortium name="Lawrence Berkeley National Laboratory"/>
            <person name="Harder C.B."/>
            <person name="Miyauchi S."/>
            <person name="Viragh M."/>
            <person name="Kuo A."/>
            <person name="Thoen E."/>
            <person name="Andreopoulos B."/>
            <person name="Lu D."/>
            <person name="Skrede I."/>
            <person name="Drula E."/>
            <person name="Henrissat B."/>
            <person name="Morin E."/>
            <person name="Kohler A."/>
            <person name="Barry K."/>
            <person name="LaButti K."/>
            <person name="Morin E."/>
            <person name="Salamov A."/>
            <person name="Lipzen A."/>
            <person name="Mereny Z."/>
            <person name="Hegedus B."/>
            <person name="Baldrian P."/>
            <person name="Stursova M."/>
            <person name="Weitz H."/>
            <person name="Taylor A."/>
            <person name="Grigoriev I.V."/>
            <person name="Nagy L.G."/>
            <person name="Martin F."/>
            <person name="Kauserud H."/>
        </authorList>
    </citation>
    <scope>NUCLEOTIDE SEQUENCE</scope>
    <source>
        <strain evidence="1">9284</strain>
    </source>
</reference>
<dbReference type="EMBL" id="JARKIF010000002">
    <property type="protein sequence ID" value="KAJ7646590.1"/>
    <property type="molecule type" value="Genomic_DNA"/>
</dbReference>
<keyword evidence="2" id="KW-1185">Reference proteome</keyword>
<dbReference type="AlphaFoldDB" id="A0AAD7CDZ4"/>
<sequence>MLCLPPEIYAILCEQVDTASLALFCRISRAFQEQAQWILYHKVDLRACTLPYVKSWCMAVTRHSHLAKRVESLSLRLLNSALIQEDAERIGRAFAVCVNLRRLAVLHGGHMPDICPQTWMIEECGFRLERFSNTYFNLNRGMEGFFERQTSLRVLSLPSAMHSIPFTDGRLPNLTAIDASLEIVLGLPAGRPLQRIQIHGERSGYLDRLASLSRYSATLKNLTIVRVTDSIFSSVDIVRAIAQALPDLKHLGIDERELSRPRLSSEPTTPTLTDSPISTLEMFRTLESFTYRIRNPTCFFGMGMTCSFRIMDPDPAQGLLAFGSAMLEACGSMRKAAIGVGPDSGVGLKCVFMRDANEFVEKLDFDEGFWN</sequence>
<name>A0AAD7CDZ4_9AGAR</name>
<dbReference type="InterPro" id="IPR032675">
    <property type="entry name" value="LRR_dom_sf"/>
</dbReference>